<dbReference type="PROSITE" id="PS50928">
    <property type="entry name" value="ABC_TM1"/>
    <property type="match status" value="1"/>
</dbReference>
<dbReference type="PANTHER" id="PTHR30151:SF0">
    <property type="entry name" value="ABC TRANSPORTER PERMEASE PROTEIN MJ0413-RELATED"/>
    <property type="match status" value="1"/>
</dbReference>
<feature type="transmembrane region" description="Helical" evidence="7">
    <location>
        <begin position="25"/>
        <end position="48"/>
    </location>
</feature>
<dbReference type="AlphaFoldDB" id="X0PMX3"/>
<dbReference type="STRING" id="1423734.FC83_GL001806"/>
<dbReference type="eggNOG" id="COG0600">
    <property type="taxonomic scope" value="Bacteria"/>
</dbReference>
<feature type="domain" description="ABC transmembrane type-1" evidence="8">
    <location>
        <begin position="76"/>
        <end position="256"/>
    </location>
</feature>
<sequence length="271" mass="29897">MKTVSILKKVQRQFVPQKSISKRSAFLMGVLAFVFLILAWSVVTYTGIVDPLFAPSPSATLQEAVRMMTSGFWTDIGVTVMRVMLGFAVALLVALPIGIFVGAYAPVAAFFEPVFSFVRYMPASAFIPLFIFWIGIGEKEKIAIIILGSLPQLILMIANNIRNVESSLIEVSYTLGTTPINVLWKVILPKSIPDIMNTIRIVLGWAWTYVIVAEMVGASSGIGYTILQAQRTMKVDSIFVGILILGLIGLICDSVLIMLNKRLFPWSTNER</sequence>
<dbReference type="CDD" id="cd06261">
    <property type="entry name" value="TM_PBP2"/>
    <property type="match status" value="1"/>
</dbReference>
<name>X0PMX3_9LACO</name>
<evidence type="ECO:0000256" key="6">
    <source>
        <dbReference type="ARBA" id="ARBA00023136"/>
    </source>
</evidence>
<evidence type="ECO:0000259" key="8">
    <source>
        <dbReference type="PROSITE" id="PS50928"/>
    </source>
</evidence>
<accession>X0PMX3</accession>
<dbReference type="Pfam" id="PF00528">
    <property type="entry name" value="BPD_transp_1"/>
    <property type="match status" value="1"/>
</dbReference>
<evidence type="ECO:0000256" key="2">
    <source>
        <dbReference type="ARBA" id="ARBA00022448"/>
    </source>
</evidence>
<dbReference type="FunFam" id="1.10.3720.10:FF:000003">
    <property type="entry name" value="Aliphatic sulfonate ABC transporter permease"/>
    <property type="match status" value="1"/>
</dbReference>
<feature type="transmembrane region" description="Helical" evidence="7">
    <location>
        <begin position="207"/>
        <end position="227"/>
    </location>
</feature>
<proteinExistence type="inferred from homology"/>
<dbReference type="SUPFAM" id="SSF161098">
    <property type="entry name" value="MetI-like"/>
    <property type="match status" value="1"/>
</dbReference>
<evidence type="ECO:0000313" key="9">
    <source>
        <dbReference type="EMBL" id="KRM30670.1"/>
    </source>
</evidence>
<feature type="transmembrane region" description="Helical" evidence="7">
    <location>
        <begin position="142"/>
        <end position="161"/>
    </location>
</feature>
<comment type="similarity">
    <text evidence="7">Belongs to the binding-protein-dependent transport system permease family.</text>
</comment>
<dbReference type="Proteomes" id="UP000051236">
    <property type="component" value="Unassembled WGS sequence"/>
</dbReference>
<dbReference type="GO" id="GO:0042918">
    <property type="term" value="P:alkanesulfonate transmembrane transport"/>
    <property type="evidence" value="ECO:0007669"/>
    <property type="project" value="UniProtKB-ARBA"/>
</dbReference>
<keyword evidence="5 7" id="KW-1133">Transmembrane helix</keyword>
<evidence type="ECO:0000313" key="10">
    <source>
        <dbReference type="Proteomes" id="UP000051236"/>
    </source>
</evidence>
<keyword evidence="6 7" id="KW-0472">Membrane</keyword>
<gene>
    <name evidence="9" type="ORF">FC83_GL001806</name>
</gene>
<evidence type="ECO:0000256" key="7">
    <source>
        <dbReference type="RuleBase" id="RU363032"/>
    </source>
</evidence>
<keyword evidence="4 7" id="KW-0812">Transmembrane</keyword>
<dbReference type="GO" id="GO:0005886">
    <property type="term" value="C:plasma membrane"/>
    <property type="evidence" value="ECO:0007669"/>
    <property type="project" value="UniProtKB-SubCell"/>
</dbReference>
<dbReference type="PATRIC" id="fig|1423734.3.peg.1825"/>
<evidence type="ECO:0000256" key="5">
    <source>
        <dbReference type="ARBA" id="ARBA00022989"/>
    </source>
</evidence>
<evidence type="ECO:0000256" key="1">
    <source>
        <dbReference type="ARBA" id="ARBA00004651"/>
    </source>
</evidence>
<keyword evidence="2 7" id="KW-0813">Transport</keyword>
<evidence type="ECO:0000256" key="4">
    <source>
        <dbReference type="ARBA" id="ARBA00022692"/>
    </source>
</evidence>
<feature type="transmembrane region" description="Helical" evidence="7">
    <location>
        <begin position="83"/>
        <end position="105"/>
    </location>
</feature>
<dbReference type="EMBL" id="AZGA01000088">
    <property type="protein sequence ID" value="KRM30670.1"/>
    <property type="molecule type" value="Genomic_DNA"/>
</dbReference>
<dbReference type="PANTHER" id="PTHR30151">
    <property type="entry name" value="ALKANE SULFONATE ABC TRANSPORTER-RELATED, MEMBRANE SUBUNIT"/>
    <property type="match status" value="1"/>
</dbReference>
<reference evidence="9 10" key="1">
    <citation type="journal article" date="2015" name="Genome Announc.">
        <title>Expanding the biotechnology potential of lactobacilli through comparative genomics of 213 strains and associated genera.</title>
        <authorList>
            <person name="Sun Z."/>
            <person name="Harris H.M."/>
            <person name="McCann A."/>
            <person name="Guo C."/>
            <person name="Argimon S."/>
            <person name="Zhang W."/>
            <person name="Yang X."/>
            <person name="Jeffery I.B."/>
            <person name="Cooney J.C."/>
            <person name="Kagawa T.F."/>
            <person name="Liu W."/>
            <person name="Song Y."/>
            <person name="Salvetti E."/>
            <person name="Wrobel A."/>
            <person name="Rasinkangas P."/>
            <person name="Parkhill J."/>
            <person name="Rea M.C."/>
            <person name="O'Sullivan O."/>
            <person name="Ritari J."/>
            <person name="Douillard F.P."/>
            <person name="Paul Ross R."/>
            <person name="Yang R."/>
            <person name="Briner A.E."/>
            <person name="Felis G.E."/>
            <person name="de Vos W.M."/>
            <person name="Barrangou R."/>
            <person name="Klaenhammer T.R."/>
            <person name="Caufield P.W."/>
            <person name="Cui Y."/>
            <person name="Zhang H."/>
            <person name="O'Toole P.W."/>
        </authorList>
    </citation>
    <scope>NUCLEOTIDE SEQUENCE [LARGE SCALE GENOMIC DNA]</scope>
    <source>
        <strain evidence="9 10">DSM 18527</strain>
    </source>
</reference>
<evidence type="ECO:0000256" key="3">
    <source>
        <dbReference type="ARBA" id="ARBA00022475"/>
    </source>
</evidence>
<feature type="transmembrane region" description="Helical" evidence="7">
    <location>
        <begin position="117"/>
        <end position="136"/>
    </location>
</feature>
<comment type="caution">
    <text evidence="9">The sequence shown here is derived from an EMBL/GenBank/DDBJ whole genome shotgun (WGS) entry which is preliminary data.</text>
</comment>
<dbReference type="InterPro" id="IPR000515">
    <property type="entry name" value="MetI-like"/>
</dbReference>
<organism evidence="9 10">
    <name type="scientific">Agrilactobacillus composti DSM 18527 = JCM 14202</name>
    <dbReference type="NCBI Taxonomy" id="1423734"/>
    <lineage>
        <taxon>Bacteria</taxon>
        <taxon>Bacillati</taxon>
        <taxon>Bacillota</taxon>
        <taxon>Bacilli</taxon>
        <taxon>Lactobacillales</taxon>
        <taxon>Lactobacillaceae</taxon>
        <taxon>Agrilactobacillus</taxon>
    </lineage>
</organism>
<dbReference type="Gene3D" id="1.10.3720.10">
    <property type="entry name" value="MetI-like"/>
    <property type="match status" value="1"/>
</dbReference>
<dbReference type="InterPro" id="IPR035906">
    <property type="entry name" value="MetI-like_sf"/>
</dbReference>
<comment type="subcellular location">
    <subcellularLocation>
        <location evidence="1 7">Cell membrane</location>
        <topology evidence="1 7">Multi-pass membrane protein</topology>
    </subcellularLocation>
</comment>
<keyword evidence="10" id="KW-1185">Reference proteome</keyword>
<feature type="transmembrane region" description="Helical" evidence="7">
    <location>
        <begin position="239"/>
        <end position="259"/>
    </location>
</feature>
<keyword evidence="3" id="KW-1003">Cell membrane</keyword>
<protein>
    <submittedName>
        <fullName evidence="9">Binding-protein-dependent transport system inner membrane protein</fullName>
    </submittedName>
</protein>